<feature type="domain" description="MacB-like periplasmic core" evidence="8">
    <location>
        <begin position="465"/>
        <end position="632"/>
    </location>
</feature>
<comment type="subcellular location">
    <subcellularLocation>
        <location evidence="1">Cell membrane</location>
        <topology evidence="1">Multi-pass membrane protein</topology>
    </subcellularLocation>
</comment>
<dbReference type="GO" id="GO:0022857">
    <property type="term" value="F:transmembrane transporter activity"/>
    <property type="evidence" value="ECO:0007669"/>
    <property type="project" value="TreeGrafter"/>
</dbReference>
<comment type="caution">
    <text evidence="9">The sequence shown here is derived from an EMBL/GenBank/DDBJ whole genome shotgun (WGS) entry which is preliminary data.</text>
</comment>
<dbReference type="AlphaFoldDB" id="A0A7C9FZH6"/>
<name>A0A7C9FZH6_9BACT</name>
<dbReference type="Pfam" id="PF12704">
    <property type="entry name" value="MacB_PCD"/>
    <property type="match status" value="2"/>
</dbReference>
<organism evidence="9 10">
    <name type="scientific">Salmonirosea aquatica</name>
    <dbReference type="NCBI Taxonomy" id="2654236"/>
    <lineage>
        <taxon>Bacteria</taxon>
        <taxon>Pseudomonadati</taxon>
        <taxon>Bacteroidota</taxon>
        <taxon>Cytophagia</taxon>
        <taxon>Cytophagales</taxon>
        <taxon>Spirosomataceae</taxon>
        <taxon>Salmonirosea</taxon>
    </lineage>
</organism>
<feature type="transmembrane region" description="Helical" evidence="6">
    <location>
        <begin position="423"/>
        <end position="443"/>
    </location>
</feature>
<feature type="transmembrane region" description="Helical" evidence="6">
    <location>
        <begin position="664"/>
        <end position="686"/>
    </location>
</feature>
<keyword evidence="4 6" id="KW-1133">Transmembrane helix</keyword>
<feature type="transmembrane region" description="Helical" evidence="6">
    <location>
        <begin position="719"/>
        <end position="744"/>
    </location>
</feature>
<reference evidence="9 10" key="1">
    <citation type="submission" date="2019-10" db="EMBL/GenBank/DDBJ databases">
        <title>Draft Genome Sequence of Cytophagaceae sp. SJW1-29.</title>
        <authorList>
            <person name="Choi A."/>
        </authorList>
    </citation>
    <scope>NUCLEOTIDE SEQUENCE [LARGE SCALE GENOMIC DNA]</scope>
    <source>
        <strain evidence="9 10">SJW1-29</strain>
    </source>
</reference>
<accession>A0A7C9FZH6</accession>
<dbReference type="EMBL" id="WHLY01000002">
    <property type="protein sequence ID" value="MPR34788.1"/>
    <property type="molecule type" value="Genomic_DNA"/>
</dbReference>
<dbReference type="GO" id="GO:0005886">
    <property type="term" value="C:plasma membrane"/>
    <property type="evidence" value="ECO:0007669"/>
    <property type="project" value="UniProtKB-SubCell"/>
</dbReference>
<keyword evidence="2" id="KW-1003">Cell membrane</keyword>
<evidence type="ECO:0000259" key="8">
    <source>
        <dbReference type="Pfam" id="PF12704"/>
    </source>
</evidence>
<dbReference type="RefSeq" id="WP_152761300.1">
    <property type="nucleotide sequence ID" value="NZ_WHLY01000002.1"/>
</dbReference>
<dbReference type="PANTHER" id="PTHR30572">
    <property type="entry name" value="MEMBRANE COMPONENT OF TRANSPORTER-RELATED"/>
    <property type="match status" value="1"/>
</dbReference>
<sequence length="787" mass="88710">MLKNYLKIALRTLWKNKLFSLVNILGLGLAIPFALLALLQLQGAFETDNFHPNSDRIYRIITDEVARDGGVIPYASSPYLLAEQLENNYACVEISAKVVRDFGWELSNQLKTLRVNCLYVEPDFFKIFGFPLAKGTLPVEPNSLVLSHEAAERFFGDVNPVGKTLEHPTYGMLTISGVLKPYKKQTQFRSDVMVSLATYDQHNPDARKAQSWGDYKAHTFVRLNPGARPEALEQAIGEVARKINPTLASAKKSNRFHKQALSEISPSRAELRNNPYVDSMQDIYFNFAIPLMILLLAGFNYTNLTLARSLSRSREVGVRKVMGAVRRQLILQFICEAIVIALLALVVGLGCLSLMRQFIHVQWVTWEVDNQMSIWLAFVLFAVFLGFVAGMLPAWILSGFQPVQVLKGTLVPAALGRINFRKVLIVVQFVVTIGFIFQIGHMYNQFNYMATENENFNRKGIFNVSLADNNYQLLRDEISMNKQVEQIGLTSLAFGGVAAEYAIKSHKEDENTSTYYYAVDAGFVENMKLQFLAGENLPATTSDSAGHFVVINEKAVEKLRLGTPREAIGKSIFLNNEPDLQVVGVVRNFCHYNYQYAIEPLVFRYNPSQFRLLSVKTTDPISQDAFLAQVQAIWKQHYPYQEMGYSWYEQELYDRYYPAEDMKMMGMASIVIWVIAVLGLLGMVTYSTEKRYKEIGIRKVMGASVMEVVRTLSWSFLKLLLIAGLIALPVGYISGVFFVSLFTFHAGLNYGLMTLSMGLVLLVALSSIGYYTTRAALMNPVESLRSE</sequence>
<feature type="transmembrane region" description="Helical" evidence="6">
    <location>
        <begin position="329"/>
        <end position="355"/>
    </location>
</feature>
<feature type="transmembrane region" description="Helical" evidence="6">
    <location>
        <begin position="283"/>
        <end position="304"/>
    </location>
</feature>
<evidence type="ECO:0000256" key="5">
    <source>
        <dbReference type="ARBA" id="ARBA00023136"/>
    </source>
</evidence>
<keyword evidence="5 6" id="KW-0472">Membrane</keyword>
<gene>
    <name evidence="9" type="ORF">GBK04_15855</name>
</gene>
<keyword evidence="3 6" id="KW-0812">Transmembrane</keyword>
<evidence type="ECO:0000313" key="9">
    <source>
        <dbReference type="EMBL" id="MPR34788.1"/>
    </source>
</evidence>
<dbReference type="Pfam" id="PF02687">
    <property type="entry name" value="FtsX"/>
    <property type="match status" value="2"/>
</dbReference>
<dbReference type="InterPro" id="IPR003838">
    <property type="entry name" value="ABC3_permease_C"/>
</dbReference>
<feature type="transmembrane region" description="Helical" evidence="6">
    <location>
        <begin position="21"/>
        <end position="41"/>
    </location>
</feature>
<evidence type="ECO:0000313" key="10">
    <source>
        <dbReference type="Proteomes" id="UP000479293"/>
    </source>
</evidence>
<evidence type="ECO:0000256" key="4">
    <source>
        <dbReference type="ARBA" id="ARBA00022989"/>
    </source>
</evidence>
<dbReference type="PANTHER" id="PTHR30572:SF18">
    <property type="entry name" value="ABC-TYPE MACROLIDE FAMILY EXPORT SYSTEM PERMEASE COMPONENT 2"/>
    <property type="match status" value="1"/>
</dbReference>
<feature type="transmembrane region" description="Helical" evidence="6">
    <location>
        <begin position="375"/>
        <end position="397"/>
    </location>
</feature>
<feature type="domain" description="ABC3 transporter permease C-terminal" evidence="7">
    <location>
        <begin position="667"/>
        <end position="780"/>
    </location>
</feature>
<dbReference type="Proteomes" id="UP000479293">
    <property type="component" value="Unassembled WGS sequence"/>
</dbReference>
<feature type="domain" description="MacB-like periplasmic core" evidence="8">
    <location>
        <begin position="20"/>
        <end position="238"/>
    </location>
</feature>
<feature type="domain" description="ABC3 transporter permease C-terminal" evidence="7">
    <location>
        <begin position="288"/>
        <end position="398"/>
    </location>
</feature>
<protein>
    <submittedName>
        <fullName evidence="9">FtsX-like permease family protein</fullName>
    </submittedName>
</protein>
<evidence type="ECO:0000256" key="2">
    <source>
        <dbReference type="ARBA" id="ARBA00022475"/>
    </source>
</evidence>
<proteinExistence type="predicted"/>
<evidence type="ECO:0000256" key="6">
    <source>
        <dbReference type="SAM" id="Phobius"/>
    </source>
</evidence>
<feature type="transmembrane region" description="Helical" evidence="6">
    <location>
        <begin position="750"/>
        <end position="771"/>
    </location>
</feature>
<evidence type="ECO:0000256" key="1">
    <source>
        <dbReference type="ARBA" id="ARBA00004651"/>
    </source>
</evidence>
<keyword evidence="10" id="KW-1185">Reference proteome</keyword>
<dbReference type="InterPro" id="IPR050250">
    <property type="entry name" value="Macrolide_Exporter_MacB"/>
</dbReference>
<evidence type="ECO:0000259" key="7">
    <source>
        <dbReference type="Pfam" id="PF02687"/>
    </source>
</evidence>
<dbReference type="InterPro" id="IPR025857">
    <property type="entry name" value="MacB_PCD"/>
</dbReference>
<evidence type="ECO:0000256" key="3">
    <source>
        <dbReference type="ARBA" id="ARBA00022692"/>
    </source>
</evidence>